<accession>A0ABR2IXD6</accession>
<keyword evidence="5" id="KW-1185">Reference proteome</keyword>
<dbReference type="PANTHER" id="PTHR14969:SF13">
    <property type="entry name" value="AT30094P"/>
    <property type="match status" value="1"/>
</dbReference>
<comment type="caution">
    <text evidence="4">The sequence shown here is derived from an EMBL/GenBank/DDBJ whole genome shotgun (WGS) entry which is preliminary data.</text>
</comment>
<evidence type="ECO:0000256" key="1">
    <source>
        <dbReference type="SAM" id="MobiDB-lite"/>
    </source>
</evidence>
<dbReference type="InterPro" id="IPR036938">
    <property type="entry name" value="PAP2/HPO_sf"/>
</dbReference>
<protein>
    <recommendedName>
        <fullName evidence="3">Phosphatidic acid phosphatase type 2/haloperoxidase domain-containing protein</fullName>
    </recommendedName>
</protein>
<evidence type="ECO:0000256" key="2">
    <source>
        <dbReference type="SAM" id="Phobius"/>
    </source>
</evidence>
<feature type="domain" description="Phosphatidic acid phosphatase type 2/haloperoxidase" evidence="3">
    <location>
        <begin position="83"/>
        <end position="181"/>
    </location>
</feature>
<keyword evidence="2" id="KW-1133">Transmembrane helix</keyword>
<dbReference type="Pfam" id="PF01569">
    <property type="entry name" value="PAP2"/>
    <property type="match status" value="1"/>
</dbReference>
<dbReference type="PANTHER" id="PTHR14969">
    <property type="entry name" value="SPHINGOSINE-1-PHOSPHATE PHOSPHOHYDROLASE"/>
    <property type="match status" value="1"/>
</dbReference>
<proteinExistence type="predicted"/>
<evidence type="ECO:0000313" key="5">
    <source>
        <dbReference type="Proteomes" id="UP001470230"/>
    </source>
</evidence>
<dbReference type="SUPFAM" id="SSF48317">
    <property type="entry name" value="Acid phosphatase/Vanadium-dependent haloperoxidase"/>
    <property type="match status" value="1"/>
</dbReference>
<keyword evidence="2" id="KW-0812">Transmembrane</keyword>
<dbReference type="CDD" id="cd01610">
    <property type="entry name" value="PAP2_like"/>
    <property type="match status" value="1"/>
</dbReference>
<feature type="transmembrane region" description="Helical" evidence="2">
    <location>
        <begin position="131"/>
        <end position="153"/>
    </location>
</feature>
<dbReference type="EMBL" id="JAPFFF010000014">
    <property type="protein sequence ID" value="KAK8870237.1"/>
    <property type="molecule type" value="Genomic_DNA"/>
</dbReference>
<sequence>MSGNQPVPPNKRRQQHLLRTQNKFWDFINSIELPIIIFMQKHFKAYSSTSFWNFIAKMASPTKIRLLPMIFYSLGFEDQAKHLAISLVYFSLFSSFGKYLIVRRRPGSYEGVHSPACAGTSSFPSRHTISITIVAFFLPFTMIWIVLIVMSRIMLGMHFLTDCILGVFVGKLALFVAPLITDPNFCLFLLLVTFRVWSGAYKILSGSLPLLIVSPISSLACPSFRQSPLCIVLVLVWKLIRSSLPATLKIEQKTNQQLFAGSSENILNSSSAHKRSNHSSRMTHSDYKSHPSITSTAVAPKKTSNPYELLLIELIPISFVVFLISESNKLLFCIRQINFDNIVNHTESSCNFCSSHFTNYLFPLLFKYSIFPKVFGAIKTVDILSINLKDTIINFF</sequence>
<feature type="region of interest" description="Disordered" evidence="1">
    <location>
        <begin position="270"/>
        <end position="298"/>
    </location>
</feature>
<evidence type="ECO:0000259" key="3">
    <source>
        <dbReference type="Pfam" id="PF01569"/>
    </source>
</evidence>
<evidence type="ECO:0000313" key="4">
    <source>
        <dbReference type="EMBL" id="KAK8870237.1"/>
    </source>
</evidence>
<reference evidence="4 5" key="1">
    <citation type="submission" date="2024-04" db="EMBL/GenBank/DDBJ databases">
        <title>Tritrichomonas musculus Genome.</title>
        <authorList>
            <person name="Alves-Ferreira E."/>
            <person name="Grigg M."/>
            <person name="Lorenzi H."/>
            <person name="Galac M."/>
        </authorList>
    </citation>
    <scope>NUCLEOTIDE SEQUENCE [LARGE SCALE GENOMIC DNA]</scope>
    <source>
        <strain evidence="4 5">EAF2021</strain>
    </source>
</reference>
<dbReference type="InterPro" id="IPR000326">
    <property type="entry name" value="PAP2/HPO"/>
</dbReference>
<keyword evidence="2" id="KW-0472">Membrane</keyword>
<organism evidence="4 5">
    <name type="scientific">Tritrichomonas musculus</name>
    <dbReference type="NCBI Taxonomy" id="1915356"/>
    <lineage>
        <taxon>Eukaryota</taxon>
        <taxon>Metamonada</taxon>
        <taxon>Parabasalia</taxon>
        <taxon>Tritrichomonadida</taxon>
        <taxon>Tritrichomonadidae</taxon>
        <taxon>Tritrichomonas</taxon>
    </lineage>
</organism>
<dbReference type="Gene3D" id="1.20.144.10">
    <property type="entry name" value="Phosphatidic acid phosphatase type 2/haloperoxidase"/>
    <property type="match status" value="1"/>
</dbReference>
<dbReference type="Proteomes" id="UP001470230">
    <property type="component" value="Unassembled WGS sequence"/>
</dbReference>
<name>A0ABR2IXD6_9EUKA</name>
<gene>
    <name evidence="4" type="ORF">M9Y10_008114</name>
</gene>